<evidence type="ECO:0000313" key="3">
    <source>
        <dbReference type="Proteomes" id="UP000004295"/>
    </source>
</evidence>
<dbReference type="AlphaFoldDB" id="C3J9E3"/>
<dbReference type="EMBL" id="ACNN01000012">
    <property type="protein sequence ID" value="EEN83281.1"/>
    <property type="molecule type" value="Genomic_DNA"/>
</dbReference>
<evidence type="ECO:0000256" key="1">
    <source>
        <dbReference type="SAM" id="Phobius"/>
    </source>
</evidence>
<keyword evidence="3" id="KW-1185">Reference proteome</keyword>
<comment type="caution">
    <text evidence="2">The sequence shown here is derived from an EMBL/GenBank/DDBJ whole genome shotgun (WGS) entry which is preliminary data.</text>
</comment>
<dbReference type="Proteomes" id="UP000004295">
    <property type="component" value="Unassembled WGS sequence"/>
</dbReference>
<organism evidence="2 3">
    <name type="scientific">Porphyromonas endodontalis (strain ATCC 35406 / DSM 24491 / JCM 8526 / CCUG 16442 / BCRC 14492 / NCTC 13058 / HG 370)</name>
    <name type="common">Bacteroides endodontalis</name>
    <dbReference type="NCBI Taxonomy" id="553175"/>
    <lineage>
        <taxon>Bacteria</taxon>
        <taxon>Pseudomonadati</taxon>
        <taxon>Bacteroidota</taxon>
        <taxon>Bacteroidia</taxon>
        <taxon>Bacteroidales</taxon>
        <taxon>Porphyromonadaceae</taxon>
        <taxon>Porphyromonas</taxon>
    </lineage>
</organism>
<protein>
    <submittedName>
        <fullName evidence="2">LPXTG-motif cell wall anchor domain protein</fullName>
    </submittedName>
</protein>
<reference evidence="2 3" key="1">
    <citation type="submission" date="2009-04" db="EMBL/GenBank/DDBJ databases">
        <authorList>
            <person name="Sebastian Y."/>
            <person name="Madupu R."/>
            <person name="Durkin A.S."/>
            <person name="Torralba M."/>
            <person name="Methe B."/>
            <person name="Sutton G.G."/>
            <person name="Strausberg R.L."/>
            <person name="Nelson K.E."/>
        </authorList>
    </citation>
    <scope>NUCLEOTIDE SEQUENCE [LARGE SCALE GENOMIC DNA]</scope>
    <source>
        <strain evidence="3">ATCC 35406 / BCRC 14492 / JCM 8526 / NCTC 13058 / HG 370</strain>
    </source>
</reference>
<keyword evidence="1" id="KW-1133">Transmembrane helix</keyword>
<accession>C3J9E3</accession>
<dbReference type="STRING" id="553175.POREN0001_1087"/>
<dbReference type="RefSeq" id="WP_004332917.1">
    <property type="nucleotide sequence ID" value="NZ_ACNN01000012.1"/>
</dbReference>
<proteinExistence type="predicted"/>
<dbReference type="GeneID" id="93366432"/>
<name>C3J9E3_POREA</name>
<gene>
    <name evidence="2" type="ORF">POREN0001_1087</name>
</gene>
<feature type="transmembrane region" description="Helical" evidence="1">
    <location>
        <begin position="63"/>
        <end position="84"/>
    </location>
</feature>
<sequence length="236" mass="26635">MAVTSFDSTLVVIPAFGVRVGDQESFANPLTLKVNLPKVDMEHPDQFNDIKGVWALPYTWGEIFLMALPWLLGLLVLIGGFLGYKYYRRRKEKLALRPAPPSPTPSLSELQRYEMALEALNARHLPEQGLQREYYTELDILSRTFVRTTTGIDTLEMTSRQLLRALSQAGFRSLVDEQKLDELTERVDLAKFAKVVYPPNEAESDSKHWLCVAQALYQATQEKVGATETEKKGGNA</sequence>
<keyword evidence="1" id="KW-0472">Membrane</keyword>
<keyword evidence="1" id="KW-0812">Transmembrane</keyword>
<evidence type="ECO:0000313" key="2">
    <source>
        <dbReference type="EMBL" id="EEN83281.1"/>
    </source>
</evidence>